<reference evidence="1 2" key="3">
    <citation type="journal article" date="2022" name="Microbiol. Spectr.">
        <title>Folding features and dynamics of 3D genome architecture in plant fungal pathogens.</title>
        <authorList>
            <person name="Xia C."/>
        </authorList>
    </citation>
    <scope>NUCLEOTIDE SEQUENCE [LARGE SCALE GENOMIC DNA]</scope>
    <source>
        <strain evidence="1 2">93-210</strain>
    </source>
</reference>
<dbReference type="EMBL" id="CM045882">
    <property type="protein sequence ID" value="KAI7935817.1"/>
    <property type="molecule type" value="Genomic_DNA"/>
</dbReference>
<gene>
    <name evidence="1" type="ORF">MJO28_016688</name>
</gene>
<reference evidence="2" key="1">
    <citation type="journal article" date="2018" name="BMC Genomics">
        <title>Genomic insights into host adaptation between the wheat stripe rust pathogen (Puccinia striiformis f. sp. tritici) and the barley stripe rust pathogen (Puccinia striiformis f. sp. hordei).</title>
        <authorList>
            <person name="Xia C."/>
            <person name="Wang M."/>
            <person name="Yin C."/>
            <person name="Cornejo O.E."/>
            <person name="Hulbert S.H."/>
            <person name="Chen X."/>
        </authorList>
    </citation>
    <scope>NUCLEOTIDE SEQUENCE [LARGE SCALE GENOMIC DNA]</scope>
    <source>
        <strain evidence="2">93-210</strain>
    </source>
</reference>
<organism evidence="1 2">
    <name type="scientific">Puccinia striiformis f. sp. tritici</name>
    <dbReference type="NCBI Taxonomy" id="168172"/>
    <lineage>
        <taxon>Eukaryota</taxon>
        <taxon>Fungi</taxon>
        <taxon>Dikarya</taxon>
        <taxon>Basidiomycota</taxon>
        <taxon>Pucciniomycotina</taxon>
        <taxon>Pucciniomycetes</taxon>
        <taxon>Pucciniales</taxon>
        <taxon>Pucciniaceae</taxon>
        <taxon>Puccinia</taxon>
    </lineage>
</organism>
<name>A0ACC0DNU7_9BASI</name>
<evidence type="ECO:0000313" key="2">
    <source>
        <dbReference type="Proteomes" id="UP001060170"/>
    </source>
</evidence>
<evidence type="ECO:0000313" key="1">
    <source>
        <dbReference type="EMBL" id="KAI7935817.1"/>
    </source>
</evidence>
<sequence length="80" mass="8825">MGVILNLFEALLRGDNYEQSPRSSGEVLKTKVSVGNSNHLPAWTSLPDEFPGSSLQQKIDEFLCTKLGRTSFGGLEVQER</sequence>
<keyword evidence="2" id="KW-1185">Reference proteome</keyword>
<dbReference type="Proteomes" id="UP001060170">
    <property type="component" value="Chromosome 18"/>
</dbReference>
<protein>
    <submittedName>
        <fullName evidence="1">Uncharacterized protein</fullName>
    </submittedName>
</protein>
<accession>A0ACC0DNU7</accession>
<proteinExistence type="predicted"/>
<reference evidence="2" key="2">
    <citation type="journal article" date="2018" name="Mol. Plant Microbe Interact.">
        <title>Genome sequence resources for the wheat stripe rust pathogen (Puccinia striiformis f. sp. tritici) and the barley stripe rust pathogen (Puccinia striiformis f. sp. hordei).</title>
        <authorList>
            <person name="Xia C."/>
            <person name="Wang M."/>
            <person name="Yin C."/>
            <person name="Cornejo O.E."/>
            <person name="Hulbert S.H."/>
            <person name="Chen X."/>
        </authorList>
    </citation>
    <scope>NUCLEOTIDE SEQUENCE [LARGE SCALE GENOMIC DNA]</scope>
    <source>
        <strain evidence="2">93-210</strain>
    </source>
</reference>
<comment type="caution">
    <text evidence="1">The sequence shown here is derived from an EMBL/GenBank/DDBJ whole genome shotgun (WGS) entry which is preliminary data.</text>
</comment>